<reference evidence="1 2" key="1">
    <citation type="submission" date="2023-08" db="EMBL/GenBank/DDBJ databases">
        <title>Draft genome sequence of Algoriphagus confluentis.</title>
        <authorList>
            <person name="Takatani N."/>
            <person name="Hosokawa M."/>
            <person name="Sawabe T."/>
        </authorList>
    </citation>
    <scope>NUCLEOTIDE SEQUENCE [LARGE SCALE GENOMIC DNA]</scope>
    <source>
        <strain evidence="1 2">NBRC 111222</strain>
    </source>
</reference>
<proteinExistence type="predicted"/>
<gene>
    <name evidence="1" type="ORF">Aconfl_06700</name>
</gene>
<dbReference type="EMBL" id="BTPD01000002">
    <property type="protein sequence ID" value="GMQ28027.1"/>
    <property type="molecule type" value="Genomic_DNA"/>
</dbReference>
<dbReference type="RefSeq" id="WP_338222823.1">
    <property type="nucleotide sequence ID" value="NZ_BTPD01000002.1"/>
</dbReference>
<dbReference type="Gene3D" id="3.90.580.10">
    <property type="entry name" value="Zinc finger, CHC2-type domain"/>
    <property type="match status" value="1"/>
</dbReference>
<evidence type="ECO:0000313" key="2">
    <source>
        <dbReference type="Proteomes" id="UP001338309"/>
    </source>
</evidence>
<keyword evidence="2" id="KW-1185">Reference proteome</keyword>
<dbReference type="InterPro" id="IPR036977">
    <property type="entry name" value="DNA_primase_Znf_CHC2"/>
</dbReference>
<dbReference type="SUPFAM" id="SSF57783">
    <property type="entry name" value="Zinc beta-ribbon"/>
    <property type="match status" value="1"/>
</dbReference>
<sequence>MNYSEIKQKAARIKQEFSVLDYFHGLVKSGCLKYEGVQGKEHFFGFFEQRTGSIAVDDRSNVWYDHAAGLGGDIFRAVQVFENKTFLESVERLSGAFPVKKIIQKRTSEERQKIVVEKVSEISHDALVNYIRGRGLELEDIKPFAKEVHWRNKGKRYFAIGFPNESGGWVLRSSIFKGNILGGGVSIQILGTPASIKFFEGWFDFLSYLKLSGDTDFKAIILNSTANLSLRLILDILKERQKVELYLDNDSTGEAYTNEFIKVAQFYQYCLEAGLTTDWDLKSLRGCRDKMRKLMTSLEMKFSEVKNILMVNTQVSDKRCQYSGSEDLNEFLVGMISR</sequence>
<evidence type="ECO:0000313" key="1">
    <source>
        <dbReference type="EMBL" id="GMQ28027.1"/>
    </source>
</evidence>
<evidence type="ECO:0008006" key="3">
    <source>
        <dbReference type="Google" id="ProtNLM"/>
    </source>
</evidence>
<dbReference type="Proteomes" id="UP001338309">
    <property type="component" value="Unassembled WGS sequence"/>
</dbReference>
<name>A0ABQ6PME9_9BACT</name>
<dbReference type="Gene3D" id="3.40.1360.10">
    <property type="match status" value="1"/>
</dbReference>
<organism evidence="1 2">
    <name type="scientific">Algoriphagus confluentis</name>
    <dbReference type="NCBI Taxonomy" id="1697556"/>
    <lineage>
        <taxon>Bacteria</taxon>
        <taxon>Pseudomonadati</taxon>
        <taxon>Bacteroidota</taxon>
        <taxon>Cytophagia</taxon>
        <taxon>Cytophagales</taxon>
        <taxon>Cyclobacteriaceae</taxon>
        <taxon>Algoriphagus</taxon>
    </lineage>
</organism>
<comment type="caution">
    <text evidence="1">The sequence shown here is derived from an EMBL/GenBank/DDBJ whole genome shotgun (WGS) entry which is preliminary data.</text>
</comment>
<protein>
    <recommendedName>
        <fullName evidence="3">Zinc finger CHC2-type domain-containing protein</fullName>
    </recommendedName>
</protein>
<accession>A0ABQ6PME9</accession>
<dbReference type="Pfam" id="PF13155">
    <property type="entry name" value="Toprim_2"/>
    <property type="match status" value="1"/>
</dbReference>